<name>A0A4R1QK11_9FIRM</name>
<evidence type="ECO:0000256" key="1">
    <source>
        <dbReference type="ARBA" id="ARBA00022795"/>
    </source>
</evidence>
<dbReference type="STRING" id="1469948.GCA_000732725_02388"/>
<evidence type="ECO:0000313" key="2">
    <source>
        <dbReference type="EMBL" id="TCL54009.1"/>
    </source>
</evidence>
<dbReference type="GO" id="GO:0044780">
    <property type="term" value="P:bacterial-type flagellum assembly"/>
    <property type="evidence" value="ECO:0007669"/>
    <property type="project" value="InterPro"/>
</dbReference>
<dbReference type="InterPro" id="IPR007809">
    <property type="entry name" value="FlgN-like"/>
</dbReference>
<keyword evidence="1" id="KW-1005">Bacterial flagellum biogenesis</keyword>
<gene>
    <name evidence="2" type="ORF">EDD76_12320</name>
</gene>
<keyword evidence="3" id="KW-1185">Reference proteome</keyword>
<protein>
    <submittedName>
        <fullName evidence="2">FlgN protein</fullName>
    </submittedName>
</protein>
<proteinExistence type="predicted"/>
<dbReference type="Gene3D" id="1.20.58.300">
    <property type="entry name" value="FlgN-like"/>
    <property type="match status" value="1"/>
</dbReference>
<reference evidence="2 3" key="1">
    <citation type="submission" date="2019-03" db="EMBL/GenBank/DDBJ databases">
        <title>Genomic Encyclopedia of Type Strains, Phase IV (KMG-IV): sequencing the most valuable type-strain genomes for metagenomic binning, comparative biology and taxonomic classification.</title>
        <authorList>
            <person name="Goeker M."/>
        </authorList>
    </citation>
    <scope>NUCLEOTIDE SEQUENCE [LARGE SCALE GENOMIC DNA]</scope>
    <source>
        <strain evidence="2 3">DSM 100556</strain>
    </source>
</reference>
<comment type="caution">
    <text evidence="2">The sequence shown here is derived from an EMBL/GenBank/DDBJ whole genome shotgun (WGS) entry which is preliminary data.</text>
</comment>
<dbReference type="Proteomes" id="UP000295718">
    <property type="component" value="Unassembled WGS sequence"/>
</dbReference>
<dbReference type="EMBL" id="SLUO01000023">
    <property type="protein sequence ID" value="TCL54009.1"/>
    <property type="molecule type" value="Genomic_DNA"/>
</dbReference>
<organism evidence="2 3">
    <name type="scientific">Kineothrix alysoides</name>
    <dbReference type="NCBI Taxonomy" id="1469948"/>
    <lineage>
        <taxon>Bacteria</taxon>
        <taxon>Bacillati</taxon>
        <taxon>Bacillota</taxon>
        <taxon>Clostridia</taxon>
        <taxon>Lachnospirales</taxon>
        <taxon>Lachnospiraceae</taxon>
        <taxon>Kineothrix</taxon>
    </lineage>
</organism>
<sequence length="172" mass="19374">MASLMENLIDILGKLCEEYENLLGLSKNKTPVIIAGDLKELSKITDEEQIVVSRINHLDHDRQEVVRDIANVVNRDVEDLKLANIIQMLEPRPVESQKLAEVYDRLKDVVHKVQRVNSQNRELLSSALEMVEFEINMVQATKAAPATANYNKGAYNAGSVIGVDRSEFDTKQ</sequence>
<dbReference type="InterPro" id="IPR036679">
    <property type="entry name" value="FlgN-like_sf"/>
</dbReference>
<dbReference type="Pfam" id="PF05130">
    <property type="entry name" value="FlgN"/>
    <property type="match status" value="1"/>
</dbReference>
<dbReference type="RefSeq" id="WP_242843301.1">
    <property type="nucleotide sequence ID" value="NZ_JPNB01000002.1"/>
</dbReference>
<evidence type="ECO:0000313" key="3">
    <source>
        <dbReference type="Proteomes" id="UP000295718"/>
    </source>
</evidence>
<dbReference type="AlphaFoldDB" id="A0A4R1QK11"/>
<accession>A0A4R1QK11</accession>
<dbReference type="SUPFAM" id="SSF140566">
    <property type="entry name" value="FlgN-like"/>
    <property type="match status" value="1"/>
</dbReference>